<dbReference type="PRINTS" id="PR00119">
    <property type="entry name" value="CATATPASE"/>
</dbReference>
<feature type="domain" description="HMA" evidence="17">
    <location>
        <begin position="226"/>
        <end position="292"/>
    </location>
</feature>
<proteinExistence type="predicted"/>
<evidence type="ECO:0000256" key="7">
    <source>
        <dbReference type="ARBA" id="ARBA00022741"/>
    </source>
</evidence>
<comment type="subcellular location">
    <subcellularLocation>
        <location evidence="1">Golgi apparatus</location>
        <location evidence="1">trans-Golgi network membrane</location>
        <topology evidence="1">Multi-pass membrane protein</topology>
    </subcellularLocation>
</comment>
<dbReference type="SUPFAM" id="SSF81665">
    <property type="entry name" value="Calcium ATPase, transmembrane domain M"/>
    <property type="match status" value="1"/>
</dbReference>
<keyword evidence="4 16" id="KW-0812">Transmembrane</keyword>
<protein>
    <recommendedName>
        <fullName evidence="2">P-type Cu(+) transporter</fullName>
        <ecNumber evidence="2">7.2.2.8</ecNumber>
    </recommendedName>
</protein>
<evidence type="ECO:0000313" key="19">
    <source>
        <dbReference type="Proteomes" id="UP001175271"/>
    </source>
</evidence>
<dbReference type="SUPFAM" id="SSF55008">
    <property type="entry name" value="HMA, heavy metal-associated domain"/>
    <property type="match status" value="4"/>
</dbReference>
<dbReference type="GO" id="GO:0005507">
    <property type="term" value="F:copper ion binding"/>
    <property type="evidence" value="ECO:0007669"/>
    <property type="project" value="InterPro"/>
</dbReference>
<keyword evidence="8" id="KW-0187">Copper transport</keyword>
<feature type="compositionally biased region" description="Polar residues" evidence="15">
    <location>
        <begin position="2010"/>
        <end position="2048"/>
    </location>
</feature>
<feature type="compositionally biased region" description="Polar residues" evidence="15">
    <location>
        <begin position="2234"/>
        <end position="2244"/>
    </location>
</feature>
<dbReference type="SFLD" id="SFLDG00002">
    <property type="entry name" value="C1.7:_P-type_atpase_like"/>
    <property type="match status" value="1"/>
</dbReference>
<keyword evidence="6" id="KW-0677">Repeat</keyword>
<feature type="region of interest" description="Disordered" evidence="15">
    <location>
        <begin position="2008"/>
        <end position="2048"/>
    </location>
</feature>
<comment type="caution">
    <text evidence="18">The sequence shown here is derived from an EMBL/GenBank/DDBJ whole genome shotgun (WGS) entry which is preliminary data.</text>
</comment>
<dbReference type="CDD" id="cd00371">
    <property type="entry name" value="HMA"/>
    <property type="match status" value="4"/>
</dbReference>
<dbReference type="InterPro" id="IPR023299">
    <property type="entry name" value="ATPase_P-typ_cyto_dom_N"/>
</dbReference>
<feature type="transmembrane region" description="Helical" evidence="16">
    <location>
        <begin position="389"/>
        <end position="410"/>
    </location>
</feature>
<dbReference type="InterPro" id="IPR036412">
    <property type="entry name" value="HAD-like_sf"/>
</dbReference>
<keyword evidence="3" id="KW-0813">Transport</keyword>
<dbReference type="GO" id="GO:0005802">
    <property type="term" value="C:trans-Golgi network"/>
    <property type="evidence" value="ECO:0007669"/>
    <property type="project" value="UniProtKB-ARBA"/>
</dbReference>
<evidence type="ECO:0000256" key="1">
    <source>
        <dbReference type="ARBA" id="ARBA00004166"/>
    </source>
</evidence>
<dbReference type="Gene3D" id="3.40.1110.10">
    <property type="entry name" value="Calcium-transporting ATPase, cytoplasmic domain N"/>
    <property type="match status" value="1"/>
</dbReference>
<keyword evidence="13" id="KW-0406">Ion transport</keyword>
<feature type="compositionally biased region" description="Pro residues" evidence="15">
    <location>
        <begin position="2295"/>
        <end position="2309"/>
    </location>
</feature>
<evidence type="ECO:0000256" key="8">
    <source>
        <dbReference type="ARBA" id="ARBA00022796"/>
    </source>
</evidence>
<dbReference type="Gene3D" id="3.40.50.1000">
    <property type="entry name" value="HAD superfamily/HAD-like"/>
    <property type="match status" value="1"/>
</dbReference>
<dbReference type="FunFam" id="3.40.50.1000:FF:000144">
    <property type="entry name" value="copper-transporting ATPase 1 isoform X2"/>
    <property type="match status" value="1"/>
</dbReference>
<dbReference type="InterPro" id="IPR006122">
    <property type="entry name" value="HMA_Cu_ion-bd"/>
</dbReference>
<dbReference type="GO" id="GO:0016020">
    <property type="term" value="C:membrane"/>
    <property type="evidence" value="ECO:0007669"/>
    <property type="project" value="InterPro"/>
</dbReference>
<dbReference type="FunFam" id="2.70.150.10:FF:000002">
    <property type="entry name" value="Copper-transporting ATPase 1, putative"/>
    <property type="match status" value="1"/>
</dbReference>
<dbReference type="SFLD" id="SFLDS00003">
    <property type="entry name" value="Haloacid_Dehalogenase"/>
    <property type="match status" value="1"/>
</dbReference>
<evidence type="ECO:0000256" key="10">
    <source>
        <dbReference type="ARBA" id="ARBA00022967"/>
    </source>
</evidence>
<dbReference type="InterPro" id="IPR018303">
    <property type="entry name" value="ATPase_P-typ_P_site"/>
</dbReference>
<feature type="compositionally biased region" description="Low complexity" evidence="15">
    <location>
        <begin position="2310"/>
        <end position="2321"/>
    </location>
</feature>
<dbReference type="Proteomes" id="UP001175271">
    <property type="component" value="Unassembled WGS sequence"/>
</dbReference>
<dbReference type="InterPro" id="IPR001757">
    <property type="entry name" value="P_typ_ATPase"/>
</dbReference>
<keyword evidence="7" id="KW-0547">Nucleotide-binding</keyword>
<sequence>MSRDGGEVVKSLIDGSIITVSSVMKPRARKVVVGIEGMTCQSCVRNIEGTVGDKPGIHSVKVSLKDKRGVVVYDANRWGAPAVVEAIDDVGFDATLVEDAEVISLSSLDSPFLEALVSIEGMTCHSCVKNIESTVGERDYVKSIFVSLTEKTGTIVYDSTRTTGEAVAEAIDDMGFDCKLITVREAPVSSSSSNTKSELSDEEQSVVLEGGRVIFKKDGSAAENTEKASLSVAGMTCASCVAYIEKHMAKVKGVRSIVVSLMFSKADVTYDRRITTAEDISAAIEGLGYRSGVLEVGGTSSNNKITLIITGISDSTCTRRIESHVIARRGVESCTVALSTSIAQIEYSPSAVGPRDIIEIIEGLGYSAQLANQEDQLKRLDHSDEVEKWRASLLISLIFGVPVMAIMIYFHWIRQTPMHPERQTPIFNPALSLDNLILFILCTPVQLFGGRYFYVQSWKALKHKTANMDVLIVLATSISYIYSLTVLMLALILQWKSSPMTFFDVPPMLIVFISLGRWLEHKAKGKTSEALSKLMSLQAKEALLVTRDEHGQILSEKGIDIELVQRGDLIKVLPGAKIPVDGIVIEGKSAADESFITGESMPVVKKPESTVIGGSVNQKGMLIVKATHVGQDSTLSQIVRLVEEAQTSKAPIQQLADKIAGYFVPGVIALSTLTLITWIVIGLVYHKGALDDGSSNFDMTMKMAFEYAITVLAIACPCALGLATPTAVMVKTVVFDKTGTITEGCPRVVKVHCFISPSSMKFSELCSLIGSAESNSEHPIASAISTFVKEYLSTEQWASVSKFRVSAGSGIVCDVNGVGQMLSSRTKQTPPQDSTHLMTPGDTMNITECGVQVVQSSVKGIVFHPNNTARVVIGTEMWLLNNGVAMDDLAAEVLQKQQSNGNISILCAVNDHVVCVVSIVDQIKEEATAAVYALKQMGMRVVLLTGDNAKTAESTAKMVGISQVFAEVLPNQKKNKIEQLQKAVGRVAMVGDGVNDSPALAAADVGIAIASGSDVAIESAGIVLVKNNLIDVVGAIKLSKKTTRRIRLNFLFAIFYNAIGIPIAAGVFRPLGFSIQPWMAAAAMAMSSVSVLTSSLLLRTFKKPTKRSLETPEFNRYRKTLNEHFQVEVHRGLDDAGLMAPTRRSVAGRKRAPKTAVVCVDSEVPSGSAVVIKSEKNNENEAPKESNVDGPEKAGALCGKVDEFPTGETKLNEVRNVRTDRKRKKKGEAAELGVKFKSGKVQKKKRKTKGKRRKEEDDVFDLDEYVNSIVPVARVIPSTVFEFPDEQIPEGMTADLKTRTGSKLKWRDEKDENSLELCQVAIFSSGYKWRSLNEKRRDLQGLSNKPVKMFGFPKDEPMDVGDEKMADYDPLQMFSIAQVDSASRIDTVRNKNPQNCDFDHLAKNLRKNMMDKKIVLETDTRAHLLASLKTLRKTFLGDSSVDFQSRLKMLADVLNCQLLSQPCYYELKRMELMLGLRLDGPACVGVCTISWFQEKPQPCENIRKLLQENKWGELEMGLSRMLQIMPSRLSPPDLELCLRALSITEKDLLLINGSSDSTLTPMERVNQLPVGLCQPRTALTPFTIYFLADPILFRAAGDSSPEEVLKKLPQATLCIIESNNMNILPETTCTWLQKLELSATPRYIRATFCLKLSYPILFLSQMVSNLVNVGAELVFSPDGTSLNYFHTILATTSTTLYSRLSDSFAVRFSLEPTMNVMSALDQAASVVSEIRVHDPRQIPVIVHLVRQQLVFNSLMEGISRSCSPLSSLTAHAGNPKVIKDVRMGISLESSMIEMDFQHNKKKAVARVNVASHGMGIMIEFMDQTPFDVQALFGAQQLMNLTWSLPLVMHGVLSSDSKVVDYDRLVKAVVERGEAIVKAPSKDFGVSFDDKVGDAWLCIFKKRKRKQSEDAIVPSKSSNELILEIDTTLVLEGGISFLASFKELDPEEELLCPPPPQRTTFGVDMSASASLRVPDLSAARSMRLSTDGMALNNALSDLDAIAEMGNDDTDSVVSENSGRSSTVERCSPSTTSMGFKNALATTPQSPSELQRQRLALQQSMGVQATGATSSAMAQMDLRMKLMQNQQMHQQTPPLAASSDVFDFTANEDSNGSGQNPSGSTPSSGNATPFTSGTGSASSMVVSPFQFPSTGFSGNAGFNARGMPVQAAPKRRGRARKAANLGDRQLSLDSLSSPVLDAMGNPLSSQLPASGIGSRGGKQRGAAATRRPRKPRRGSVSATGSHTHQFSPFMGMAGQIQRPFPDLSQPSFPPQLRPSDPSISSANDLDYEDESSDGETDPPPPPKSALPPNLPPAASSAPVLTPSVTPPVPKTASAATSFSALISERSNSSSPLVSVESVQIQKIINEEAMSSKPTSPLLSKGRKSSLESLISKTHSAPPPPNRLDASDLYDDGTRSRTPTPPPVIPKRESPRPSSAADSGGAGGKIVLKILQKPGPMKAAKVETPRMSAGQPPSTRVAKESAPSRSKHQNSSSSRSSRQQSSDDKDSKGRKSSKRKGTESGGSSSKKQRASTGTTATASPTTVPTNALPFGFTNTALPKSFKIPKVNEPPETSASNPTSSSSSKPPILSAPSQHATGPNTIPLPTSQPPRPKSILKTSANSLDQPNYSPLGFAASSGVSGRRTLLPVPGTPVSIPSQPSRSAAHPPAPTLQPKRPSVAQFPQNQFFTSAPQLQRFSAPSSQSFPDDMDFSRDSPGGEEGTLRIVDDTE</sequence>
<dbReference type="GO" id="GO:0016887">
    <property type="term" value="F:ATP hydrolysis activity"/>
    <property type="evidence" value="ECO:0007669"/>
    <property type="project" value="InterPro"/>
</dbReference>
<feature type="region of interest" description="Disordered" evidence="15">
    <location>
        <begin position="2102"/>
        <end position="2136"/>
    </location>
</feature>
<dbReference type="NCBIfam" id="TIGR00003">
    <property type="entry name" value="copper ion binding protein"/>
    <property type="match status" value="3"/>
</dbReference>
<feature type="region of interest" description="Disordered" evidence="15">
    <location>
        <begin position="2163"/>
        <end position="2333"/>
    </location>
</feature>
<dbReference type="PANTHER" id="PTHR46594:SF4">
    <property type="entry name" value="P-TYPE CATION-TRANSPORTING ATPASE"/>
    <property type="match status" value="1"/>
</dbReference>
<evidence type="ECO:0000256" key="11">
    <source>
        <dbReference type="ARBA" id="ARBA00022989"/>
    </source>
</evidence>
<dbReference type="Pfam" id="PF00122">
    <property type="entry name" value="E1-E2_ATPase"/>
    <property type="match status" value="1"/>
</dbReference>
<dbReference type="SUPFAM" id="SSF81660">
    <property type="entry name" value="Metal cation-transporting ATPase, ATP-binding domain N"/>
    <property type="match status" value="1"/>
</dbReference>
<feature type="region of interest" description="Disordered" evidence="15">
    <location>
        <begin position="1173"/>
        <end position="1193"/>
    </location>
</feature>
<keyword evidence="12" id="KW-0186">Copper</keyword>
<keyword evidence="10" id="KW-1278">Translocase</keyword>
<dbReference type="Pfam" id="PF00403">
    <property type="entry name" value="HMA"/>
    <property type="match status" value="4"/>
</dbReference>
<dbReference type="FunFam" id="3.30.70.100:FF:000001">
    <property type="entry name" value="ATPase copper transporting beta"/>
    <property type="match status" value="4"/>
</dbReference>
<feature type="transmembrane region" description="Helical" evidence="16">
    <location>
        <begin position="704"/>
        <end position="723"/>
    </location>
</feature>
<dbReference type="InterPro" id="IPR017969">
    <property type="entry name" value="Heavy-metal-associated_CS"/>
</dbReference>
<reference evidence="18" key="1">
    <citation type="submission" date="2023-06" db="EMBL/GenBank/DDBJ databases">
        <title>Genomic analysis of the entomopathogenic nematode Steinernema hermaphroditum.</title>
        <authorList>
            <person name="Schwarz E.M."/>
            <person name="Heppert J.K."/>
            <person name="Baniya A."/>
            <person name="Schwartz H.T."/>
            <person name="Tan C.-H."/>
            <person name="Antoshechkin I."/>
            <person name="Sternberg P.W."/>
            <person name="Goodrich-Blair H."/>
            <person name="Dillman A.R."/>
        </authorList>
    </citation>
    <scope>NUCLEOTIDE SEQUENCE</scope>
    <source>
        <strain evidence="18">PS9179</strain>
        <tissue evidence="18">Whole animal</tissue>
    </source>
</reference>
<dbReference type="InterPro" id="IPR023298">
    <property type="entry name" value="ATPase_P-typ_TM_dom_sf"/>
</dbReference>
<dbReference type="EMBL" id="JAUCMV010000002">
    <property type="protein sequence ID" value="KAK0417635.1"/>
    <property type="molecule type" value="Genomic_DNA"/>
</dbReference>
<dbReference type="SUPFAM" id="SSF56784">
    <property type="entry name" value="HAD-like"/>
    <property type="match status" value="1"/>
</dbReference>
<dbReference type="InterPro" id="IPR059000">
    <property type="entry name" value="ATPase_P-type_domA"/>
</dbReference>
<feature type="compositionally biased region" description="Low complexity" evidence="15">
    <location>
        <begin position="2518"/>
        <end position="2544"/>
    </location>
</feature>
<dbReference type="InterPro" id="IPR023214">
    <property type="entry name" value="HAD_sf"/>
</dbReference>
<keyword evidence="5" id="KW-0479">Metal-binding</keyword>
<dbReference type="GO" id="GO:0005524">
    <property type="term" value="F:ATP binding"/>
    <property type="evidence" value="ECO:0007669"/>
    <property type="project" value="UniProtKB-KW"/>
</dbReference>
<evidence type="ECO:0000256" key="15">
    <source>
        <dbReference type="SAM" id="MobiDB-lite"/>
    </source>
</evidence>
<dbReference type="CDD" id="cd02094">
    <property type="entry name" value="P-type_ATPase_Cu-like"/>
    <property type="match status" value="1"/>
</dbReference>
<feature type="compositionally biased region" description="Polar residues" evidence="15">
    <location>
        <begin position="2676"/>
        <end position="2700"/>
    </location>
</feature>
<dbReference type="InterPro" id="IPR036163">
    <property type="entry name" value="HMA_dom_sf"/>
</dbReference>
<organism evidence="18 19">
    <name type="scientific">Steinernema hermaphroditum</name>
    <dbReference type="NCBI Taxonomy" id="289476"/>
    <lineage>
        <taxon>Eukaryota</taxon>
        <taxon>Metazoa</taxon>
        <taxon>Ecdysozoa</taxon>
        <taxon>Nematoda</taxon>
        <taxon>Chromadorea</taxon>
        <taxon>Rhabditida</taxon>
        <taxon>Tylenchina</taxon>
        <taxon>Panagrolaimomorpha</taxon>
        <taxon>Strongyloidoidea</taxon>
        <taxon>Steinernematidae</taxon>
        <taxon>Steinernema</taxon>
    </lineage>
</organism>
<dbReference type="GO" id="GO:0140581">
    <property type="term" value="F:P-type monovalent copper transporter activity"/>
    <property type="evidence" value="ECO:0007669"/>
    <property type="project" value="UniProtKB-EC"/>
</dbReference>
<evidence type="ECO:0000256" key="14">
    <source>
        <dbReference type="ARBA" id="ARBA00023136"/>
    </source>
</evidence>
<dbReference type="PRINTS" id="PR00942">
    <property type="entry name" value="CUATPASEI"/>
</dbReference>
<evidence type="ECO:0000256" key="6">
    <source>
        <dbReference type="ARBA" id="ARBA00022737"/>
    </source>
</evidence>
<keyword evidence="14 16" id="KW-0472">Membrane</keyword>
<dbReference type="Pfam" id="PF00702">
    <property type="entry name" value="Hydrolase"/>
    <property type="match status" value="1"/>
</dbReference>
<evidence type="ECO:0000256" key="5">
    <source>
        <dbReference type="ARBA" id="ARBA00022723"/>
    </source>
</evidence>
<dbReference type="InterPro" id="IPR008250">
    <property type="entry name" value="ATPase_P-typ_transduc_dom_A_sf"/>
</dbReference>
<keyword evidence="9" id="KW-0067">ATP-binding</keyword>
<feature type="domain" description="HMA" evidence="17">
    <location>
        <begin position="113"/>
        <end position="179"/>
    </location>
</feature>
<dbReference type="PROSITE" id="PS00154">
    <property type="entry name" value="ATPASE_E1_E2"/>
    <property type="match status" value="1"/>
</dbReference>
<feature type="compositionally biased region" description="Basic and acidic residues" evidence="15">
    <location>
        <begin position="2716"/>
        <end position="2725"/>
    </location>
</feature>
<gene>
    <name evidence="18" type="ORF">QR680_013120</name>
</gene>
<dbReference type="PROSITE" id="PS50846">
    <property type="entry name" value="HMA_2"/>
    <property type="match status" value="4"/>
</dbReference>
<evidence type="ECO:0000256" key="16">
    <source>
        <dbReference type="SAM" id="Phobius"/>
    </source>
</evidence>
<dbReference type="SFLD" id="SFLDF00027">
    <property type="entry name" value="p-type_atpase"/>
    <property type="match status" value="1"/>
</dbReference>
<feature type="compositionally biased region" description="Polar residues" evidence="15">
    <location>
        <begin position="2590"/>
        <end position="2601"/>
    </location>
</feature>
<feature type="compositionally biased region" description="Low complexity" evidence="15">
    <location>
        <begin position="2566"/>
        <end position="2589"/>
    </location>
</feature>
<dbReference type="PROSITE" id="PS01047">
    <property type="entry name" value="HMA_1"/>
    <property type="match status" value="2"/>
</dbReference>
<dbReference type="PANTHER" id="PTHR46594">
    <property type="entry name" value="P-TYPE CATION-TRANSPORTING ATPASE"/>
    <property type="match status" value="1"/>
</dbReference>
<accession>A0AA39M209</accession>
<evidence type="ECO:0000256" key="3">
    <source>
        <dbReference type="ARBA" id="ARBA00022448"/>
    </source>
</evidence>
<feature type="transmembrane region" description="Helical" evidence="16">
    <location>
        <begin position="470"/>
        <end position="495"/>
    </location>
</feature>
<feature type="domain" description="HMA" evidence="17">
    <location>
        <begin position="29"/>
        <end position="95"/>
    </location>
</feature>
<feature type="domain" description="HMA" evidence="17">
    <location>
        <begin position="303"/>
        <end position="369"/>
    </location>
</feature>
<keyword evidence="19" id="KW-1185">Reference proteome</keyword>
<feature type="compositionally biased region" description="Low complexity" evidence="15">
    <location>
        <begin position="2486"/>
        <end position="2497"/>
    </location>
</feature>
<name>A0AA39M209_9BILA</name>
<feature type="transmembrane region" description="Helical" evidence="16">
    <location>
        <begin position="1050"/>
        <end position="1072"/>
    </location>
</feature>
<feature type="compositionally biased region" description="Polar residues" evidence="15">
    <location>
        <begin position="2612"/>
        <end position="2624"/>
    </location>
</feature>
<dbReference type="InterPro" id="IPR006121">
    <property type="entry name" value="HMA_dom"/>
</dbReference>
<feature type="transmembrane region" description="Helical" evidence="16">
    <location>
        <begin position="430"/>
        <end position="449"/>
    </location>
</feature>
<feature type="transmembrane region" description="Helical" evidence="16">
    <location>
        <begin position="501"/>
        <end position="519"/>
    </location>
</feature>
<feature type="compositionally biased region" description="Acidic residues" evidence="15">
    <location>
        <begin position="2283"/>
        <end position="2294"/>
    </location>
</feature>
<evidence type="ECO:0000259" key="17">
    <source>
        <dbReference type="PROSITE" id="PS50846"/>
    </source>
</evidence>
<evidence type="ECO:0000256" key="13">
    <source>
        <dbReference type="ARBA" id="ARBA00023065"/>
    </source>
</evidence>
<feature type="compositionally biased region" description="Polar residues" evidence="15">
    <location>
        <begin position="2105"/>
        <end position="2136"/>
    </location>
</feature>
<feature type="compositionally biased region" description="Basic and acidic residues" evidence="15">
    <location>
        <begin position="1173"/>
        <end position="1192"/>
    </location>
</feature>
<feature type="region of interest" description="Disordered" evidence="15">
    <location>
        <begin position="2363"/>
        <end position="2725"/>
    </location>
</feature>
<feature type="compositionally biased region" description="Low complexity" evidence="15">
    <location>
        <begin position="2185"/>
        <end position="2195"/>
    </location>
</feature>
<evidence type="ECO:0000256" key="9">
    <source>
        <dbReference type="ARBA" id="ARBA00022840"/>
    </source>
</evidence>
<dbReference type="Gene3D" id="3.30.70.100">
    <property type="match status" value="4"/>
</dbReference>
<evidence type="ECO:0000256" key="12">
    <source>
        <dbReference type="ARBA" id="ARBA00023008"/>
    </source>
</evidence>
<evidence type="ECO:0000256" key="4">
    <source>
        <dbReference type="ARBA" id="ARBA00022692"/>
    </source>
</evidence>
<dbReference type="SUPFAM" id="SSF81653">
    <property type="entry name" value="Calcium ATPase, transduction domain A"/>
    <property type="match status" value="1"/>
</dbReference>
<evidence type="ECO:0000313" key="18">
    <source>
        <dbReference type="EMBL" id="KAK0417635.1"/>
    </source>
</evidence>
<dbReference type="NCBIfam" id="TIGR01494">
    <property type="entry name" value="ATPase_P-type"/>
    <property type="match status" value="2"/>
</dbReference>
<dbReference type="EC" id="7.2.2.8" evidence="2"/>
<dbReference type="InterPro" id="IPR044492">
    <property type="entry name" value="P_typ_ATPase_HD_dom"/>
</dbReference>
<feature type="transmembrane region" description="Helical" evidence="16">
    <location>
        <begin position="659"/>
        <end position="684"/>
    </location>
</feature>
<evidence type="ECO:0000256" key="2">
    <source>
        <dbReference type="ARBA" id="ARBA00012517"/>
    </source>
</evidence>
<dbReference type="Gene3D" id="2.70.150.10">
    <property type="entry name" value="Calcium-transporting ATPase, cytoplasmic transduction domain A"/>
    <property type="match status" value="1"/>
</dbReference>
<keyword evidence="11 16" id="KW-1133">Transmembrane helix</keyword>